<dbReference type="FunFam" id="1.20.140.30:FF:000001">
    <property type="entry name" value="MOB kinase activator 1A"/>
    <property type="match status" value="1"/>
</dbReference>
<evidence type="ECO:0000313" key="1">
    <source>
        <dbReference type="EMBL" id="CAA3019988.1"/>
    </source>
</evidence>
<dbReference type="Pfam" id="PF03637">
    <property type="entry name" value="Mob1_phocein"/>
    <property type="match status" value="1"/>
</dbReference>
<name>A0A8S0UIW0_OLEEU</name>
<evidence type="ECO:0000313" key="2">
    <source>
        <dbReference type="Proteomes" id="UP000594638"/>
    </source>
</evidence>
<proteinExistence type="predicted"/>
<dbReference type="AlphaFoldDB" id="A0A8S0UIW0"/>
<dbReference type="InterPro" id="IPR036703">
    <property type="entry name" value="MOB_kinase_act_sf"/>
</dbReference>
<organism evidence="1 2">
    <name type="scientific">Olea europaea subsp. europaea</name>
    <dbReference type="NCBI Taxonomy" id="158383"/>
    <lineage>
        <taxon>Eukaryota</taxon>
        <taxon>Viridiplantae</taxon>
        <taxon>Streptophyta</taxon>
        <taxon>Embryophyta</taxon>
        <taxon>Tracheophyta</taxon>
        <taxon>Spermatophyta</taxon>
        <taxon>Magnoliopsida</taxon>
        <taxon>eudicotyledons</taxon>
        <taxon>Gunneridae</taxon>
        <taxon>Pentapetalae</taxon>
        <taxon>asterids</taxon>
        <taxon>lamiids</taxon>
        <taxon>Lamiales</taxon>
        <taxon>Oleaceae</taxon>
        <taxon>Oleeae</taxon>
        <taxon>Olea</taxon>
    </lineage>
</organism>
<accession>A0A8S0UIW0</accession>
<comment type="caution">
    <text evidence="1">The sequence shown here is derived from an EMBL/GenBank/DDBJ whole genome shotgun (WGS) entry which is preliminary data.</text>
</comment>
<dbReference type="Gene3D" id="1.20.140.30">
    <property type="entry name" value="MOB kinase activator"/>
    <property type="match status" value="1"/>
</dbReference>
<protein>
    <submittedName>
        <fullName evidence="1">Uncharacterized protein</fullName>
    </submittedName>
</protein>
<dbReference type="EMBL" id="CACTIH010009032">
    <property type="protein sequence ID" value="CAA3019988.1"/>
    <property type="molecule type" value="Genomic_DNA"/>
</dbReference>
<dbReference type="OrthoDB" id="8170117at2759"/>
<dbReference type="Gramene" id="OE9A054648T1">
    <property type="protein sequence ID" value="OE9A054648C1"/>
    <property type="gene ID" value="OE9A054648"/>
</dbReference>
<dbReference type="Proteomes" id="UP000594638">
    <property type="component" value="Unassembled WGS sequence"/>
</dbReference>
<sequence length="192" mass="22195">MQGLQLQKHITATLKIVNLREAVQLPLGEDVNEWLAINTVDFFNQVSILYATLTEFCTESSCPIMSAGPKYEYRWADGVNIKKPIEVSAPKYVEYLMGWIETQLDDELIFPQNLGAPFPPNFHDVVKIISKRMFRVYAHIYRSHFQKIVALKEEAYLNTCFKHFVLFTSEFGLIDKREFAPVSEIVETILEI</sequence>
<dbReference type="SUPFAM" id="SSF101152">
    <property type="entry name" value="Mob1/phocein"/>
    <property type="match status" value="1"/>
</dbReference>
<dbReference type="PANTHER" id="PTHR22599">
    <property type="entry name" value="MPS ONE BINDER KINASE ACTIVATOR-LIKE MOB"/>
    <property type="match status" value="1"/>
</dbReference>
<keyword evidence="2" id="KW-1185">Reference proteome</keyword>
<dbReference type="InterPro" id="IPR005301">
    <property type="entry name" value="MOB_kinase_act_fam"/>
</dbReference>
<gene>
    <name evidence="1" type="ORF">OLEA9_A054648</name>
</gene>
<reference evidence="1 2" key="1">
    <citation type="submission" date="2019-12" db="EMBL/GenBank/DDBJ databases">
        <authorList>
            <person name="Alioto T."/>
            <person name="Alioto T."/>
            <person name="Gomez Garrido J."/>
        </authorList>
    </citation>
    <scope>NUCLEOTIDE SEQUENCE [LARGE SCALE GENOMIC DNA]</scope>
</reference>
<dbReference type="SMART" id="SM01388">
    <property type="entry name" value="Mob1_phocein"/>
    <property type="match status" value="1"/>
</dbReference>